<dbReference type="Pfam" id="PF02607">
    <property type="entry name" value="B12-binding_2"/>
    <property type="match status" value="1"/>
</dbReference>
<dbReference type="InterPro" id="IPR003759">
    <property type="entry name" value="Cbl-bd_cap"/>
</dbReference>
<dbReference type="PROSITE" id="PS51332">
    <property type="entry name" value="B12_BINDING"/>
    <property type="match status" value="1"/>
</dbReference>
<keyword evidence="1" id="KW-0479">Metal-binding</keyword>
<reference evidence="4 5" key="1">
    <citation type="submission" date="2013-07" db="EMBL/GenBank/DDBJ databases">
        <authorList>
            <consortium name="DOE Joint Genome Institute"/>
            <person name="Anderson I."/>
            <person name="Huntemann M."/>
            <person name="Han J."/>
            <person name="Chen A."/>
            <person name="Kyrpides N."/>
            <person name="Mavromatis K."/>
            <person name="Markowitz V."/>
            <person name="Palaniappan K."/>
            <person name="Ivanova N."/>
            <person name="Schaumberg A."/>
            <person name="Pati A."/>
            <person name="Liolios K."/>
            <person name="Nordberg H.P."/>
            <person name="Cantor M.N."/>
            <person name="Hua S.X."/>
            <person name="Woyke T."/>
        </authorList>
    </citation>
    <scope>NUCLEOTIDE SEQUENCE [LARGE SCALE GENOMIC DNA]</scope>
    <source>
        <strain evidence="4 5">DSM 19268</strain>
    </source>
</reference>
<organism evidence="4 5">
    <name type="scientific">Saccharibacillus sacchari DSM 19268</name>
    <dbReference type="NCBI Taxonomy" id="915437"/>
    <lineage>
        <taxon>Bacteria</taxon>
        <taxon>Bacillati</taxon>
        <taxon>Bacillota</taxon>
        <taxon>Bacilli</taxon>
        <taxon>Bacillales</taxon>
        <taxon>Paenibacillaceae</taxon>
        <taxon>Saccharibacillus</taxon>
    </lineage>
</organism>
<dbReference type="InterPro" id="IPR006158">
    <property type="entry name" value="Cobalamin-bd"/>
</dbReference>
<dbReference type="PATRIC" id="fig|915437.3.peg.169"/>
<accession>A0A011A121</accession>
<dbReference type="InterPro" id="IPR036724">
    <property type="entry name" value="Cobalamin-bd_sf"/>
</dbReference>
<dbReference type="GO" id="GO:0005829">
    <property type="term" value="C:cytosol"/>
    <property type="evidence" value="ECO:0007669"/>
    <property type="project" value="TreeGrafter"/>
</dbReference>
<dbReference type="GO" id="GO:0031419">
    <property type="term" value="F:cobalamin binding"/>
    <property type="evidence" value="ECO:0007669"/>
    <property type="project" value="InterPro"/>
</dbReference>
<sequence>MTIREEQLLLADIDGLAARVTKEHYDIQPDLFERYGKPGFEKSRRDTVYTLHYLAESVRMDSPSLFVHYIGWLKQLLSGYGLTDADIRLKLEIVLRCIREARRDEWTDRTVRILEMGILRTSEPAETPSFIVEKHRLGREVRTYLDALLRSDRLEAYALIDRLIERGESVRDVYQYVFQVSQYEVGLLWQTQQISVADEHYCTAITQSAMSRLYQRWIGDERPSRGGVLVSACVGGELHEIGLRMLTDVFEMEGWDTHYLGANTDEDQLLDEVLHRGADIVALSATMTFHVHIMKKLIGALRADERSAKSMILVGGLPFNVDPSLWKRIGADGYAPDAEKALAEADRLLAARARGAEREANLQEAASEGGHELGS</sequence>
<dbReference type="PANTHER" id="PTHR45833:SF1">
    <property type="entry name" value="METHIONINE SYNTHASE"/>
    <property type="match status" value="1"/>
</dbReference>
<keyword evidence="5" id="KW-1185">Reference proteome</keyword>
<dbReference type="AlphaFoldDB" id="A0A011A121"/>
<dbReference type="Gene3D" id="3.40.50.280">
    <property type="entry name" value="Cobalamin-binding domain"/>
    <property type="match status" value="1"/>
</dbReference>
<proteinExistence type="predicted"/>
<dbReference type="OrthoDB" id="5756833at2"/>
<gene>
    <name evidence="4" type="ORF">SacsacDRAFT_0167</name>
</gene>
<dbReference type="GO" id="GO:0008705">
    <property type="term" value="F:methionine synthase activity"/>
    <property type="evidence" value="ECO:0007669"/>
    <property type="project" value="TreeGrafter"/>
</dbReference>
<dbReference type="Pfam" id="PF02310">
    <property type="entry name" value="B12-binding"/>
    <property type="match status" value="1"/>
</dbReference>
<dbReference type="GO" id="GO:0046872">
    <property type="term" value="F:metal ion binding"/>
    <property type="evidence" value="ECO:0007669"/>
    <property type="project" value="UniProtKB-KW"/>
</dbReference>
<evidence type="ECO:0000313" key="4">
    <source>
        <dbReference type="EMBL" id="EXG83202.1"/>
    </source>
</evidence>
<evidence type="ECO:0000256" key="2">
    <source>
        <dbReference type="ARBA" id="ARBA00023285"/>
    </source>
</evidence>
<evidence type="ECO:0000259" key="3">
    <source>
        <dbReference type="PROSITE" id="PS51332"/>
    </source>
</evidence>
<dbReference type="InterPro" id="IPR050554">
    <property type="entry name" value="Met_Synthase/Corrinoid"/>
</dbReference>
<dbReference type="InterPro" id="IPR036594">
    <property type="entry name" value="Meth_synthase_dom"/>
</dbReference>
<name>A0A011A121_9BACL</name>
<evidence type="ECO:0000313" key="5">
    <source>
        <dbReference type="Proteomes" id="UP000053380"/>
    </source>
</evidence>
<keyword evidence="2" id="KW-0170">Cobalt</keyword>
<dbReference type="GO" id="GO:0046653">
    <property type="term" value="P:tetrahydrofolate metabolic process"/>
    <property type="evidence" value="ECO:0007669"/>
    <property type="project" value="TreeGrafter"/>
</dbReference>
<evidence type="ECO:0000256" key="1">
    <source>
        <dbReference type="ARBA" id="ARBA00022723"/>
    </source>
</evidence>
<comment type="caution">
    <text evidence="4">The sequence shown here is derived from an EMBL/GenBank/DDBJ whole genome shotgun (WGS) entry which is preliminary data.</text>
</comment>
<protein>
    <submittedName>
        <fullName evidence="4">Putative cobalamin binding protein</fullName>
    </submittedName>
</protein>
<dbReference type="Proteomes" id="UP000053380">
    <property type="component" value="Unassembled WGS sequence"/>
</dbReference>
<dbReference type="PANTHER" id="PTHR45833">
    <property type="entry name" value="METHIONINE SYNTHASE"/>
    <property type="match status" value="1"/>
</dbReference>
<dbReference type="GO" id="GO:0050667">
    <property type="term" value="P:homocysteine metabolic process"/>
    <property type="evidence" value="ECO:0007669"/>
    <property type="project" value="TreeGrafter"/>
</dbReference>
<dbReference type="HOGENOM" id="CLU_064060_0_0_9"/>
<dbReference type="EMBL" id="JFBU01000001">
    <property type="protein sequence ID" value="EXG83202.1"/>
    <property type="molecule type" value="Genomic_DNA"/>
</dbReference>
<dbReference type="Gene3D" id="1.10.1240.10">
    <property type="entry name" value="Methionine synthase domain"/>
    <property type="match status" value="1"/>
</dbReference>
<feature type="domain" description="B12-binding" evidence="3">
    <location>
        <begin position="226"/>
        <end position="359"/>
    </location>
</feature>
<dbReference type="SUPFAM" id="SSF52242">
    <property type="entry name" value="Cobalamin (vitamin B12)-binding domain"/>
    <property type="match status" value="1"/>
</dbReference>
<dbReference type="RefSeq" id="WP_084777851.1">
    <property type="nucleotide sequence ID" value="NZ_KK073875.1"/>
</dbReference>